<protein>
    <recommendedName>
        <fullName evidence="3">AAA-ATPase-like domain-containing protein</fullName>
    </recommendedName>
</protein>
<evidence type="ECO:0000313" key="2">
    <source>
        <dbReference type="Proteomes" id="UP000007797"/>
    </source>
</evidence>
<evidence type="ECO:0008006" key="3">
    <source>
        <dbReference type="Google" id="ProtNLM"/>
    </source>
</evidence>
<evidence type="ECO:0000313" key="1">
    <source>
        <dbReference type="EMBL" id="EGG15992.1"/>
    </source>
</evidence>
<organism evidence="1 2">
    <name type="scientific">Cavenderia fasciculata</name>
    <name type="common">Slime mold</name>
    <name type="synonym">Dictyostelium fasciculatum</name>
    <dbReference type="NCBI Taxonomy" id="261658"/>
    <lineage>
        <taxon>Eukaryota</taxon>
        <taxon>Amoebozoa</taxon>
        <taxon>Evosea</taxon>
        <taxon>Eumycetozoa</taxon>
        <taxon>Dictyostelia</taxon>
        <taxon>Acytosteliales</taxon>
        <taxon>Cavenderiaceae</taxon>
        <taxon>Cavenderia</taxon>
    </lineage>
</organism>
<dbReference type="AlphaFoldDB" id="F4Q892"/>
<sequence length="528" mass="59411">MSEKSPLQTWVLSQACRIDEEDKQTIAKLLEDNKYRTVEDTKDITDSDWERITKGYQEDTHSQKSSSQHMDRLNQRRQERIGSILKLRYPLFANTPINNDQDFGTIFTTQQRFGKKIVLIFDEFDQVYHNCSGSTIDGILGKFRAIRENGRQVLQSAIVAGPYNILSLSSSPRAGSPFNVREAVPSPNFSLQAVEHLFYMYQQNSLTTVEHGVVEDIYTRTEGHPGLVCLFGQLIDNNLPVGNTLTYEQWSRTTSSLVIRMEEYRTTHRVIVVVKDTTYEHHQLLVELVMMMLYSSSITSIAPDPISKTIKVSVLNYLVSEGLAKVNENHYSIKNPAIQQLLLANIDYLSSCTTPPTPFPLLAHGISIPDLVRGVVSVLTPSALVAAMHTSSTVYHGHTLPCEAVYHTELYSIIQRWKPNSVTLSTNANVPIAGSHTKRCDLVMEHNPQGASWLCCLELVAHASDGAIKEHIERVSKYYQPVINSDEAWVINFTIDQNVNVASSFSNVKVIHVIHNNDFTSFTLKGNI</sequence>
<dbReference type="GeneID" id="14867905"/>
<dbReference type="STRING" id="1054147.F4Q892"/>
<gene>
    <name evidence="1" type="ORF">DFA_09664</name>
</gene>
<name>F4Q892_CACFS</name>
<proteinExistence type="predicted"/>
<reference evidence="2" key="1">
    <citation type="journal article" date="2011" name="Genome Res.">
        <title>Phylogeny-wide analysis of social amoeba genomes highlights ancient origins for complex intercellular communication.</title>
        <authorList>
            <person name="Heidel A.J."/>
            <person name="Lawal H.M."/>
            <person name="Felder M."/>
            <person name="Schilde C."/>
            <person name="Helps N.R."/>
            <person name="Tunggal B."/>
            <person name="Rivero F."/>
            <person name="John U."/>
            <person name="Schleicher M."/>
            <person name="Eichinger L."/>
            <person name="Platzer M."/>
            <person name="Noegel A.A."/>
            <person name="Schaap P."/>
            <person name="Gloeckner G."/>
        </authorList>
    </citation>
    <scope>NUCLEOTIDE SEQUENCE [LARGE SCALE GENOMIC DNA]</scope>
    <source>
        <strain evidence="2">SH3</strain>
    </source>
</reference>
<dbReference type="Proteomes" id="UP000007797">
    <property type="component" value="Unassembled WGS sequence"/>
</dbReference>
<dbReference type="RefSeq" id="XP_004352317.1">
    <property type="nucleotide sequence ID" value="XM_004352265.1"/>
</dbReference>
<dbReference type="OrthoDB" id="2369467at2759"/>
<keyword evidence="2" id="KW-1185">Reference proteome</keyword>
<dbReference type="KEGG" id="dfa:DFA_09664"/>
<dbReference type="EMBL" id="GL883025">
    <property type="protein sequence ID" value="EGG15992.1"/>
    <property type="molecule type" value="Genomic_DNA"/>
</dbReference>
<accession>F4Q892</accession>
<dbReference type="PROSITE" id="PS51257">
    <property type="entry name" value="PROKAR_LIPOPROTEIN"/>
    <property type="match status" value="1"/>
</dbReference>